<evidence type="ECO:0000259" key="1">
    <source>
        <dbReference type="PROSITE" id="PS50879"/>
    </source>
</evidence>
<dbReference type="OrthoDB" id="8058536at2759"/>
<dbReference type="PROSITE" id="PS50879">
    <property type="entry name" value="RNASE_H_1"/>
    <property type="match status" value="1"/>
</dbReference>
<feature type="domain" description="RNase H type-1" evidence="1">
    <location>
        <begin position="62"/>
        <end position="194"/>
    </location>
</feature>
<organism evidence="2">
    <name type="scientific">Pectinophora gossypiella</name>
    <name type="common">Cotton pink bollworm</name>
    <name type="synonym">Depressaria gossypiella</name>
    <dbReference type="NCBI Taxonomy" id="13191"/>
    <lineage>
        <taxon>Eukaryota</taxon>
        <taxon>Metazoa</taxon>
        <taxon>Ecdysozoa</taxon>
        <taxon>Arthropoda</taxon>
        <taxon>Hexapoda</taxon>
        <taxon>Insecta</taxon>
        <taxon>Pterygota</taxon>
        <taxon>Neoptera</taxon>
        <taxon>Endopterygota</taxon>
        <taxon>Lepidoptera</taxon>
        <taxon>Glossata</taxon>
        <taxon>Ditrysia</taxon>
        <taxon>Gelechioidea</taxon>
        <taxon>Gelechiidae</taxon>
        <taxon>Apatetrinae</taxon>
        <taxon>Pectinophora</taxon>
    </lineage>
</organism>
<dbReference type="InterPro" id="IPR012337">
    <property type="entry name" value="RNaseH-like_sf"/>
</dbReference>
<dbReference type="EMBL" id="GDQN01001716">
    <property type="protein sequence ID" value="JAT89338.1"/>
    <property type="molecule type" value="Transcribed_RNA"/>
</dbReference>
<dbReference type="InterPro" id="IPR036397">
    <property type="entry name" value="RNaseH_sf"/>
</dbReference>
<name>A0A1E1WQS6_PECGO</name>
<dbReference type="Gene3D" id="3.30.420.10">
    <property type="entry name" value="Ribonuclease H-like superfamily/Ribonuclease H"/>
    <property type="match status" value="1"/>
</dbReference>
<proteinExistence type="predicted"/>
<dbReference type="InterPro" id="IPR002156">
    <property type="entry name" value="RNaseH_domain"/>
</dbReference>
<dbReference type="CDD" id="cd09276">
    <property type="entry name" value="Rnase_HI_RT_non_LTR"/>
    <property type="match status" value="1"/>
</dbReference>
<dbReference type="AlphaFoldDB" id="A0A1E1WQS6"/>
<reference evidence="2" key="1">
    <citation type="submission" date="2015-09" db="EMBL/GenBank/DDBJ databases">
        <title>De novo assembly of Pectinophora gossypiella (Pink Bollworm) gut transcriptome.</title>
        <authorList>
            <person name="Tassone E.E."/>
        </authorList>
    </citation>
    <scope>NUCLEOTIDE SEQUENCE</scope>
</reference>
<feature type="non-terminal residue" evidence="2">
    <location>
        <position position="1"/>
    </location>
</feature>
<feature type="non-terminal residue" evidence="2">
    <location>
        <position position="328"/>
    </location>
</feature>
<gene>
    <name evidence="2" type="ORF">g.4043</name>
</gene>
<sequence length="328" mass="37523">HRDYNELRIYQCQKLEMFSLSTWVSYVDLSILCNVDCVNKAKNTYSKANLRLLCDQVVIQKYAAYYKIYTDGSKDDNNVGAAFLDPHEEVSGRFRMDSGITVMRAELIAILEALSYVKTINYDKFLILCDSKSALQHVARCTSSFRGTSIGYSILESILSLHQSNKSVVLQWIPSHIGVEGNERVDLLAKIASHEGISIKCLPYSCEVLGEVRDRCRNLWKEHFDERSLSKGIWYRTIQPGLCRSPWFEGVDMCREEVTTALRLRSGHIPLNKFAFLMKKSLTPNCSECGTIEDAYHIMMECVRNRRERAQFLVLANYSGEVDFCNSV</sequence>
<accession>A0A1E1WQS6</accession>
<dbReference type="SUPFAM" id="SSF53098">
    <property type="entry name" value="Ribonuclease H-like"/>
    <property type="match status" value="1"/>
</dbReference>
<dbReference type="Pfam" id="PF00075">
    <property type="entry name" value="RNase_H"/>
    <property type="match status" value="1"/>
</dbReference>
<evidence type="ECO:0000313" key="2">
    <source>
        <dbReference type="EMBL" id="JAT89338.1"/>
    </source>
</evidence>
<dbReference type="GO" id="GO:0003676">
    <property type="term" value="F:nucleic acid binding"/>
    <property type="evidence" value="ECO:0007669"/>
    <property type="project" value="InterPro"/>
</dbReference>
<dbReference type="GO" id="GO:0004523">
    <property type="term" value="F:RNA-DNA hybrid ribonuclease activity"/>
    <property type="evidence" value="ECO:0007669"/>
    <property type="project" value="InterPro"/>
</dbReference>
<protein>
    <recommendedName>
        <fullName evidence="1">RNase H type-1 domain-containing protein</fullName>
    </recommendedName>
</protein>